<dbReference type="OrthoDB" id="1928766at2759"/>
<keyword evidence="2" id="KW-1185">Reference proteome</keyword>
<accession>A0A9Q1GJT0</accession>
<gene>
    <name evidence="1" type="ORF">Cgig2_014328</name>
</gene>
<proteinExistence type="predicted"/>
<dbReference type="EMBL" id="JAKOGI010002254">
    <property type="protein sequence ID" value="KAJ8422437.1"/>
    <property type="molecule type" value="Genomic_DNA"/>
</dbReference>
<comment type="caution">
    <text evidence="1">The sequence shown here is derived from an EMBL/GenBank/DDBJ whole genome shotgun (WGS) entry which is preliminary data.</text>
</comment>
<organism evidence="1 2">
    <name type="scientific">Carnegiea gigantea</name>
    <dbReference type="NCBI Taxonomy" id="171969"/>
    <lineage>
        <taxon>Eukaryota</taxon>
        <taxon>Viridiplantae</taxon>
        <taxon>Streptophyta</taxon>
        <taxon>Embryophyta</taxon>
        <taxon>Tracheophyta</taxon>
        <taxon>Spermatophyta</taxon>
        <taxon>Magnoliopsida</taxon>
        <taxon>eudicotyledons</taxon>
        <taxon>Gunneridae</taxon>
        <taxon>Pentapetalae</taxon>
        <taxon>Caryophyllales</taxon>
        <taxon>Cactineae</taxon>
        <taxon>Cactaceae</taxon>
        <taxon>Cactoideae</taxon>
        <taxon>Echinocereeae</taxon>
        <taxon>Carnegiea</taxon>
    </lineage>
</organism>
<dbReference type="Proteomes" id="UP001153076">
    <property type="component" value="Unassembled WGS sequence"/>
</dbReference>
<evidence type="ECO:0000313" key="2">
    <source>
        <dbReference type="Proteomes" id="UP001153076"/>
    </source>
</evidence>
<name>A0A9Q1GJT0_9CARY</name>
<dbReference type="AlphaFoldDB" id="A0A9Q1GJT0"/>
<evidence type="ECO:0000313" key="1">
    <source>
        <dbReference type="EMBL" id="KAJ8422437.1"/>
    </source>
</evidence>
<reference evidence="1" key="1">
    <citation type="submission" date="2022-04" db="EMBL/GenBank/DDBJ databases">
        <title>Carnegiea gigantea Genome sequencing and assembly v2.</title>
        <authorList>
            <person name="Copetti D."/>
            <person name="Sanderson M.J."/>
            <person name="Burquez A."/>
            <person name="Wojciechowski M.F."/>
        </authorList>
    </citation>
    <scope>NUCLEOTIDE SEQUENCE</scope>
    <source>
        <strain evidence="1">SGP5-SGP5p</strain>
        <tissue evidence="1">Aerial part</tissue>
    </source>
</reference>
<sequence>MAAKELKLLMGPTMTFGPKDIRPLQTPYNDALVIQLKVVIAMVRRILVDNGSLVDIITLDYLKKLQYSEKDLEAAEAPLDDGKVGKLHRDQKMAKGCYYMSLKSLGRKKEALSGEASRPPKISKKSTTEEMLVLSVSVEKHEKPRLKPTSEVVSLPLRPTCPEHMVQIGKELDPPIRDGIVELLRQYKDVFAFDPSEMPGITPDIMEHKLCVDPNHRLVIQKRRNLGAERSRLWQVRSKSL</sequence>
<protein>
    <submittedName>
        <fullName evidence="1">Uncharacterized protein</fullName>
    </submittedName>
</protein>